<dbReference type="SUPFAM" id="SSF48225">
    <property type="entry name" value="Seven-hairpin glycosidases"/>
    <property type="match status" value="1"/>
</dbReference>
<evidence type="ECO:0000256" key="5">
    <source>
        <dbReference type="ARBA" id="ARBA00022801"/>
    </source>
</evidence>
<sequence>MSQIREPKKRAEFVRDEFIYGWKGYHQHAFPHDMLKPLTNTVLDDRSGWGCTAVDALTAAILLEVPEAVETSLDHIATIDWRKVSYPGLSIFGSTIRYMGAMLSAYDLLREGGPQEDLLNRTSSHKVKTLLKQAQGLADTLSPSFGSSRGINTNFYNITDGRITYQGINDITAISGLVLEWTRLSDLTGNDTYSKLVIQSFQPLLNPVPKNPSAFPGLLPKHLNVTTGLFDTADIGGWSHAGGGMYEMLLKLSIYDPVRFGSYRQKWMLAADSTMKYLASHPRGHPYLTFLADFNGTNLLYQQDHSGMFAAASFLLGGMVTGERRFMDFGLDLVNTYVKIYSATETGIGPESFGWIPSTCDTGKEKRKEVCSVPPAFRIQERSGFVKRAGYWATNSRYLLRPEVLESLYYAYRMTHDERYREMSWKILENVVKWTKAGSAYAELEDVNSRMEVGSKVGRRDWMNSYMLTEVFMYGYIIHLDDARAPWHVRSNGQNLWVISTQAHPMKVKSL</sequence>
<dbReference type="AlphaFoldDB" id="A0A6A6XPL5"/>
<keyword evidence="11" id="KW-0106">Calcium</keyword>
<evidence type="ECO:0000256" key="4">
    <source>
        <dbReference type="ARBA" id="ARBA00022729"/>
    </source>
</evidence>
<dbReference type="GO" id="GO:0036503">
    <property type="term" value="P:ERAD pathway"/>
    <property type="evidence" value="ECO:0007669"/>
    <property type="project" value="UniProtKB-ARBA"/>
</dbReference>
<evidence type="ECO:0000256" key="7">
    <source>
        <dbReference type="ARBA" id="ARBA00023180"/>
    </source>
</evidence>
<evidence type="ECO:0000256" key="2">
    <source>
        <dbReference type="ARBA" id="ARBA00004922"/>
    </source>
</evidence>
<dbReference type="GO" id="GO:0005509">
    <property type="term" value="F:calcium ion binding"/>
    <property type="evidence" value="ECO:0007669"/>
    <property type="project" value="InterPro"/>
</dbReference>
<dbReference type="Pfam" id="PF01532">
    <property type="entry name" value="Glyco_hydro_47"/>
    <property type="match status" value="1"/>
</dbReference>
<proteinExistence type="inferred from homology"/>
<evidence type="ECO:0000256" key="9">
    <source>
        <dbReference type="ARBA" id="ARBA00047669"/>
    </source>
</evidence>
<dbReference type="PRINTS" id="PR00747">
    <property type="entry name" value="GLYHDRLASE47"/>
</dbReference>
<keyword evidence="7" id="KW-0325">Glycoprotein</keyword>
<dbReference type="InterPro" id="IPR036026">
    <property type="entry name" value="Seven-hairpin_glycosidases"/>
</dbReference>
<keyword evidence="11" id="KW-0479">Metal-binding</keyword>
<evidence type="ECO:0000256" key="12">
    <source>
        <dbReference type="RuleBase" id="RU361193"/>
    </source>
</evidence>
<keyword evidence="14" id="KW-1185">Reference proteome</keyword>
<dbReference type="InterPro" id="IPR001382">
    <property type="entry name" value="Glyco_hydro_47"/>
</dbReference>
<comment type="catalytic activity">
    <reaction evidence="10">
        <text>N(4)-(alpha-D-Man-(1-&gt;2)-alpha-D-Man-(1-&gt;2)-alpha-D-Man-(1-&gt;3)-[alpha-D-Man-(1-&gt;2)-alpha-D-Man-(1-&gt;3)-[alpha-D-Man-(1-&gt;2)-alpha-D-Man-(1-&gt;6)]-alpha-D-Man-(1-&gt;6)]-beta-D-Man-(1-&gt;4)-beta-D-GlcNAc-(1-&gt;4)-beta-D-GlcNAc)-L-asparaginyl-[protein] (N-glucan mannose isomer 9A1,2,3B1,2,3) + 4 H2O = N(4)-(alpha-D-Man-(1-&gt;3)-[alpha-D-Man-(1-&gt;3)-[alpha-D-Man-(1-&gt;6)]-alpha-D-Man-(1-&gt;6)]-beta-D-Man-(1-&gt;4)-beta-D-GlcNAc-(1-&gt;4)-beta-D-GlcNAc)-L-asparaginyl-[protein] (N-glucan mannose isomer 5A1,2) + 4 beta-D-mannose</text>
        <dbReference type="Rhea" id="RHEA:56008"/>
        <dbReference type="Rhea" id="RHEA-COMP:14356"/>
        <dbReference type="Rhea" id="RHEA-COMP:14367"/>
        <dbReference type="ChEBI" id="CHEBI:15377"/>
        <dbReference type="ChEBI" id="CHEBI:28563"/>
        <dbReference type="ChEBI" id="CHEBI:59087"/>
        <dbReference type="ChEBI" id="CHEBI:139493"/>
        <dbReference type="EC" id="3.2.1.113"/>
    </reaction>
</comment>
<keyword evidence="4" id="KW-0732">Signal</keyword>
<dbReference type="OrthoDB" id="8118055at2759"/>
<evidence type="ECO:0000256" key="6">
    <source>
        <dbReference type="ARBA" id="ARBA00023157"/>
    </source>
</evidence>
<evidence type="ECO:0000256" key="11">
    <source>
        <dbReference type="PIRSR" id="PIRSR601382-2"/>
    </source>
</evidence>
<evidence type="ECO:0000256" key="1">
    <source>
        <dbReference type="ARBA" id="ARBA00001913"/>
    </source>
</evidence>
<dbReference type="EMBL" id="MU001805">
    <property type="protein sequence ID" value="KAF2797467.1"/>
    <property type="molecule type" value="Genomic_DNA"/>
</dbReference>
<protein>
    <recommendedName>
        <fullName evidence="12">alpha-1,2-Mannosidase</fullName>
        <ecNumber evidence="12">3.2.1.-</ecNumber>
    </recommendedName>
</protein>
<comment type="pathway">
    <text evidence="2">Protein modification; protein glycosylation.</text>
</comment>
<feature type="binding site" evidence="11">
    <location>
        <position position="501"/>
    </location>
    <ligand>
        <name>Ca(2+)</name>
        <dbReference type="ChEBI" id="CHEBI:29108"/>
    </ligand>
</feature>
<dbReference type="InterPro" id="IPR012341">
    <property type="entry name" value="6hp_glycosidase-like_sf"/>
</dbReference>
<dbReference type="GO" id="GO:0004571">
    <property type="term" value="F:mannosyl-oligosaccharide 1,2-alpha-mannosidase activity"/>
    <property type="evidence" value="ECO:0007669"/>
    <property type="project" value="UniProtKB-EC"/>
</dbReference>
<evidence type="ECO:0000313" key="13">
    <source>
        <dbReference type="EMBL" id="KAF2797467.1"/>
    </source>
</evidence>
<comment type="cofactor">
    <cofactor evidence="1 11">
        <name>Ca(2+)</name>
        <dbReference type="ChEBI" id="CHEBI:29108"/>
    </cofactor>
</comment>
<evidence type="ECO:0000313" key="14">
    <source>
        <dbReference type="Proteomes" id="UP000799757"/>
    </source>
</evidence>
<dbReference type="GO" id="GO:0005975">
    <property type="term" value="P:carbohydrate metabolic process"/>
    <property type="evidence" value="ECO:0007669"/>
    <property type="project" value="InterPro"/>
</dbReference>
<name>A0A6A6XPL5_9PLEO</name>
<dbReference type="GO" id="GO:0016020">
    <property type="term" value="C:membrane"/>
    <property type="evidence" value="ECO:0007669"/>
    <property type="project" value="InterPro"/>
</dbReference>
<gene>
    <name evidence="13" type="ORF">K505DRAFT_347202</name>
</gene>
<evidence type="ECO:0000256" key="3">
    <source>
        <dbReference type="ARBA" id="ARBA00007658"/>
    </source>
</evidence>
<comment type="catalytic activity">
    <reaction evidence="9">
        <text>N(4)-(alpha-D-Man-(1-&gt;2)-alpha-D-Man-(1-&gt;2)-alpha-D-Man-(1-&gt;3)-[alpha-D-Man-(1-&gt;3)-[alpha-D-Man-(1-&gt;2)-alpha-D-Man-(1-&gt;6)]-alpha-D-Man-(1-&gt;6)]-beta-D-Man-(1-&gt;4)-beta-D-GlcNAc-(1-&gt;4)-beta-D-GlcNAc)-L-asparaginyl-[protein] (N-glucan mannose isomer 8A1,2,3B1,3) + 3 H2O = N(4)-(alpha-D-Man-(1-&gt;3)-[alpha-D-Man-(1-&gt;3)-[alpha-D-Man-(1-&gt;6)]-alpha-D-Man-(1-&gt;6)]-beta-D-Man-(1-&gt;4)-beta-D-GlcNAc-(1-&gt;4)-beta-D-GlcNAc)-L-asparaginyl-[protein] (N-glucan mannose isomer 5A1,2) + 3 beta-D-mannose</text>
        <dbReference type="Rhea" id="RHEA:56028"/>
        <dbReference type="Rhea" id="RHEA-COMP:14358"/>
        <dbReference type="Rhea" id="RHEA-COMP:14367"/>
        <dbReference type="ChEBI" id="CHEBI:15377"/>
        <dbReference type="ChEBI" id="CHEBI:28563"/>
        <dbReference type="ChEBI" id="CHEBI:59087"/>
        <dbReference type="ChEBI" id="CHEBI:60628"/>
        <dbReference type="EC" id="3.2.1.113"/>
    </reaction>
</comment>
<organism evidence="13 14">
    <name type="scientific">Melanomma pulvis-pyrius CBS 109.77</name>
    <dbReference type="NCBI Taxonomy" id="1314802"/>
    <lineage>
        <taxon>Eukaryota</taxon>
        <taxon>Fungi</taxon>
        <taxon>Dikarya</taxon>
        <taxon>Ascomycota</taxon>
        <taxon>Pezizomycotina</taxon>
        <taxon>Dothideomycetes</taxon>
        <taxon>Pleosporomycetidae</taxon>
        <taxon>Pleosporales</taxon>
        <taxon>Melanommataceae</taxon>
        <taxon>Melanomma</taxon>
    </lineage>
</organism>
<dbReference type="EC" id="3.2.1.-" evidence="12"/>
<comment type="similarity">
    <text evidence="3 12">Belongs to the glycosyl hydrolase 47 family.</text>
</comment>
<dbReference type="PANTHER" id="PTHR11742">
    <property type="entry name" value="MANNOSYL-OLIGOSACCHARIDE ALPHA-1,2-MANNOSIDASE-RELATED"/>
    <property type="match status" value="1"/>
</dbReference>
<dbReference type="PANTHER" id="PTHR11742:SF101">
    <property type="entry name" value="MANNOSYL-OLIGOSACCHARIDE ALPHA-1,2-MANNOSIDASE 1B"/>
    <property type="match status" value="1"/>
</dbReference>
<accession>A0A6A6XPL5</accession>
<keyword evidence="8 12" id="KW-0326">Glycosidase</keyword>
<dbReference type="Proteomes" id="UP000799757">
    <property type="component" value="Unassembled WGS sequence"/>
</dbReference>
<evidence type="ECO:0000256" key="10">
    <source>
        <dbReference type="ARBA" id="ARBA00048605"/>
    </source>
</evidence>
<dbReference type="UniPathway" id="UPA00378"/>
<dbReference type="Gene3D" id="1.50.10.10">
    <property type="match status" value="1"/>
</dbReference>
<evidence type="ECO:0000256" key="8">
    <source>
        <dbReference type="ARBA" id="ARBA00023295"/>
    </source>
</evidence>
<dbReference type="GO" id="GO:0005783">
    <property type="term" value="C:endoplasmic reticulum"/>
    <property type="evidence" value="ECO:0007669"/>
    <property type="project" value="TreeGrafter"/>
</dbReference>
<dbReference type="InterPro" id="IPR050749">
    <property type="entry name" value="Glycosyl_Hydrolase_47"/>
</dbReference>
<reference evidence="13" key="1">
    <citation type="journal article" date="2020" name="Stud. Mycol.">
        <title>101 Dothideomycetes genomes: a test case for predicting lifestyles and emergence of pathogens.</title>
        <authorList>
            <person name="Haridas S."/>
            <person name="Albert R."/>
            <person name="Binder M."/>
            <person name="Bloem J."/>
            <person name="Labutti K."/>
            <person name="Salamov A."/>
            <person name="Andreopoulos B."/>
            <person name="Baker S."/>
            <person name="Barry K."/>
            <person name="Bills G."/>
            <person name="Bluhm B."/>
            <person name="Cannon C."/>
            <person name="Castanera R."/>
            <person name="Culley D."/>
            <person name="Daum C."/>
            <person name="Ezra D."/>
            <person name="Gonzalez J."/>
            <person name="Henrissat B."/>
            <person name="Kuo A."/>
            <person name="Liang C."/>
            <person name="Lipzen A."/>
            <person name="Lutzoni F."/>
            <person name="Magnuson J."/>
            <person name="Mondo S."/>
            <person name="Nolan M."/>
            <person name="Ohm R."/>
            <person name="Pangilinan J."/>
            <person name="Park H.-J."/>
            <person name="Ramirez L."/>
            <person name="Alfaro M."/>
            <person name="Sun H."/>
            <person name="Tritt A."/>
            <person name="Yoshinaga Y."/>
            <person name="Zwiers L.-H."/>
            <person name="Turgeon B."/>
            <person name="Goodwin S."/>
            <person name="Spatafora J."/>
            <person name="Crous P."/>
            <person name="Grigoriev I."/>
        </authorList>
    </citation>
    <scope>NUCLEOTIDE SEQUENCE</scope>
    <source>
        <strain evidence="13">CBS 109.77</strain>
    </source>
</reference>
<keyword evidence="5 12" id="KW-0378">Hydrolase</keyword>
<keyword evidence="6" id="KW-1015">Disulfide bond</keyword>